<dbReference type="Gene3D" id="3.40.50.1000">
    <property type="entry name" value="HAD superfamily/HAD-like"/>
    <property type="match status" value="1"/>
</dbReference>
<dbReference type="Proteomes" id="UP000192418">
    <property type="component" value="Unassembled WGS sequence"/>
</dbReference>
<dbReference type="InterPro" id="IPR023214">
    <property type="entry name" value="HAD_sf"/>
</dbReference>
<dbReference type="AlphaFoldDB" id="A0A1W2APR4"/>
<accession>A0A1W2APR4</accession>
<evidence type="ECO:0000313" key="1">
    <source>
        <dbReference type="EMBL" id="SMC62719.1"/>
    </source>
</evidence>
<reference evidence="1 2" key="1">
    <citation type="submission" date="2017-04" db="EMBL/GenBank/DDBJ databases">
        <authorList>
            <person name="Afonso C.L."/>
            <person name="Miller P.J."/>
            <person name="Scott M.A."/>
            <person name="Spackman E."/>
            <person name="Goraichik I."/>
            <person name="Dimitrov K.M."/>
            <person name="Suarez D.L."/>
            <person name="Swayne D.E."/>
        </authorList>
    </citation>
    <scope>NUCLEOTIDE SEQUENCE [LARGE SCALE GENOMIC DNA]</scope>
    <source>
        <strain evidence="1 2">DSM 3385</strain>
    </source>
</reference>
<dbReference type="InterPro" id="IPR036412">
    <property type="entry name" value="HAD-like_sf"/>
</dbReference>
<sequence>MVSIEIPGAFTLNIQHVLLDFNGTIAVDGQLIKGVGEKINDLAQDLDFHVITADTFGSVKKELGGIQCALKVIPEQDQARAKQAYLETLGKDKTIAAGNGANDEFMLKESALGVSVLGQEGLMSKSLMASDIVVGDILDLFGYLERPGRLVACLRR</sequence>
<dbReference type="SUPFAM" id="SSF56784">
    <property type="entry name" value="HAD-like"/>
    <property type="match status" value="1"/>
</dbReference>
<gene>
    <name evidence="1" type="ORF">SAMN02746065_1061</name>
</gene>
<protein>
    <submittedName>
        <fullName evidence="1">Soluble P-type ATPase</fullName>
    </submittedName>
</protein>
<dbReference type="EMBL" id="FWXY01000006">
    <property type="protein sequence ID" value="SMC62719.1"/>
    <property type="molecule type" value="Genomic_DNA"/>
</dbReference>
<organism evidence="1 2">
    <name type="scientific">Desulfocicer vacuolatum DSM 3385</name>
    <dbReference type="NCBI Taxonomy" id="1121400"/>
    <lineage>
        <taxon>Bacteria</taxon>
        <taxon>Pseudomonadati</taxon>
        <taxon>Thermodesulfobacteriota</taxon>
        <taxon>Desulfobacteria</taxon>
        <taxon>Desulfobacterales</taxon>
        <taxon>Desulfobacteraceae</taxon>
        <taxon>Desulfocicer</taxon>
    </lineage>
</organism>
<name>A0A1W2APR4_9BACT</name>
<dbReference type="RefSeq" id="WP_084067808.1">
    <property type="nucleotide sequence ID" value="NZ_FWXY01000006.1"/>
</dbReference>
<keyword evidence="2" id="KW-1185">Reference proteome</keyword>
<dbReference type="OrthoDB" id="159409at2"/>
<proteinExistence type="predicted"/>
<evidence type="ECO:0000313" key="2">
    <source>
        <dbReference type="Proteomes" id="UP000192418"/>
    </source>
</evidence>